<accession>A0ABY4I0T9</accession>
<dbReference type="CDD" id="cd02966">
    <property type="entry name" value="TlpA_like_family"/>
    <property type="match status" value="1"/>
</dbReference>
<dbReference type="SUPFAM" id="SSF52833">
    <property type="entry name" value="Thioredoxin-like"/>
    <property type="match status" value="1"/>
</dbReference>
<dbReference type="Pfam" id="PF00578">
    <property type="entry name" value="AhpC-TSA"/>
    <property type="match status" value="1"/>
</dbReference>
<dbReference type="Proteomes" id="UP000830198">
    <property type="component" value="Chromosome"/>
</dbReference>
<evidence type="ECO:0000313" key="3">
    <source>
        <dbReference type="Proteomes" id="UP000830198"/>
    </source>
</evidence>
<proteinExistence type="predicted"/>
<dbReference type="PANTHER" id="PTHR42852:SF13">
    <property type="entry name" value="PROTEIN DIPZ"/>
    <property type="match status" value="1"/>
</dbReference>
<sequence length="469" mass="53321">MSDKREMLKYLLLSVLVSLSYLSLPAQEKEPFEGYKAISAPLGIGAVVPDYKLQQVLNYKDTEVSLSAFSGKALLIDFWAVFCQPCLAQFPKLQHIQDKYKNELQIITVTSDSLPKVARLFEDIRYQGFNLLTVARGVDNNVNDSLFFVFPHKYIPHYIWIDKDRVVKAITGYEALNDDNIALLTRGESLAAINKEVNVLPHGHAAVYSYQEADIAEKFMLNDSIRGLIGYSMLSGYNRKYPPSSAIDYAGIYAERRIRIWNLPLGTMMRLAYGKMGKEIWEQELVTVPRVFFNVRDAEILHKLTVDFKQAPDTTADMYCYDLIIAGKGRGFLMDKMKEDLYRYFGVRGKFIRRKVSCYILSLVDSSRLGTKGGEPYVLGNMYYLKLQNADFSLLTEHIRTFNEGSKTTPYSGLESAIIVDETHFTSKVDVNITARMNDIPSLNRELGKYGLALLEGERLVDVLLIEDL</sequence>
<dbReference type="InterPro" id="IPR036249">
    <property type="entry name" value="Thioredoxin-like_sf"/>
</dbReference>
<name>A0ABY4I0T9_CHIFI</name>
<dbReference type="InterPro" id="IPR050553">
    <property type="entry name" value="Thioredoxin_ResA/DsbE_sf"/>
</dbReference>
<dbReference type="InterPro" id="IPR000866">
    <property type="entry name" value="AhpC/TSA"/>
</dbReference>
<dbReference type="Gene3D" id="3.40.30.10">
    <property type="entry name" value="Glutaredoxin"/>
    <property type="match status" value="1"/>
</dbReference>
<dbReference type="EMBL" id="CP095855">
    <property type="protein sequence ID" value="UPK68798.1"/>
    <property type="molecule type" value="Genomic_DNA"/>
</dbReference>
<organism evidence="2 3">
    <name type="scientific">Chitinophaga filiformis</name>
    <name type="common">Myxococcus filiformis</name>
    <name type="synonym">Flexibacter filiformis</name>
    <dbReference type="NCBI Taxonomy" id="104663"/>
    <lineage>
        <taxon>Bacteria</taxon>
        <taxon>Pseudomonadati</taxon>
        <taxon>Bacteroidota</taxon>
        <taxon>Chitinophagia</taxon>
        <taxon>Chitinophagales</taxon>
        <taxon>Chitinophagaceae</taxon>
        <taxon>Chitinophaga</taxon>
    </lineage>
</organism>
<gene>
    <name evidence="2" type="ORF">MYF79_27950</name>
</gene>
<feature type="domain" description="Thioredoxin" evidence="1">
    <location>
        <begin position="42"/>
        <end position="198"/>
    </location>
</feature>
<evidence type="ECO:0000313" key="2">
    <source>
        <dbReference type="EMBL" id="UPK68798.1"/>
    </source>
</evidence>
<dbReference type="PANTHER" id="PTHR42852">
    <property type="entry name" value="THIOL:DISULFIDE INTERCHANGE PROTEIN DSBE"/>
    <property type="match status" value="1"/>
</dbReference>
<dbReference type="PROSITE" id="PS51352">
    <property type="entry name" value="THIOREDOXIN_2"/>
    <property type="match status" value="1"/>
</dbReference>
<dbReference type="InterPro" id="IPR013766">
    <property type="entry name" value="Thioredoxin_domain"/>
</dbReference>
<protein>
    <submittedName>
        <fullName evidence="2">TlpA family protein disulfide reductase</fullName>
    </submittedName>
</protein>
<reference evidence="2 3" key="1">
    <citation type="submission" date="2022-04" db="EMBL/GenBank/DDBJ databases">
        <title>The arsenic-methylating capacity of Chitinophaga filiformis YT5 during chitin decomposition.</title>
        <authorList>
            <person name="Chen G."/>
            <person name="Liang Y."/>
        </authorList>
    </citation>
    <scope>NUCLEOTIDE SEQUENCE [LARGE SCALE GENOMIC DNA]</scope>
    <source>
        <strain evidence="2 3">YT5</strain>
    </source>
</reference>
<keyword evidence="3" id="KW-1185">Reference proteome</keyword>
<dbReference type="RefSeq" id="WP_247811165.1">
    <property type="nucleotide sequence ID" value="NZ_CP095855.1"/>
</dbReference>
<evidence type="ECO:0000259" key="1">
    <source>
        <dbReference type="PROSITE" id="PS51352"/>
    </source>
</evidence>